<evidence type="ECO:0000256" key="1">
    <source>
        <dbReference type="SAM" id="MobiDB-lite"/>
    </source>
</evidence>
<feature type="non-terminal residue" evidence="2">
    <location>
        <position position="164"/>
    </location>
</feature>
<proteinExistence type="predicted"/>
<reference evidence="2 3" key="1">
    <citation type="submission" date="2015-01" db="EMBL/GenBank/DDBJ databases">
        <title>Evolution of Trichinella species and genotypes.</title>
        <authorList>
            <person name="Korhonen P.K."/>
            <person name="Edoardo P."/>
            <person name="Giuseppe L.R."/>
            <person name="Gasser R.B."/>
        </authorList>
    </citation>
    <scope>NUCLEOTIDE SEQUENCE [LARGE SCALE GENOMIC DNA]</scope>
    <source>
        <strain evidence="2">ISS141</strain>
    </source>
</reference>
<evidence type="ECO:0000313" key="2">
    <source>
        <dbReference type="EMBL" id="KRX86012.1"/>
    </source>
</evidence>
<protein>
    <submittedName>
        <fullName evidence="2">Uncharacterized protein</fullName>
    </submittedName>
</protein>
<gene>
    <name evidence="2" type="ORF">T4E_7558</name>
</gene>
<sequence length="164" mass="18529">LEFPGTPVRNPQPSLFQERPTTYRRHVDSSTVCPVVYDPLPSPSTIAYHHQLAAQYRLNFRADTPHLWTNNAGQSNFTTAVYHQHHHHQQQQQQQQQQHSQSLRQCLTDDLISPLPSVVLQEPIVPLEQTAAGFWSMQARYASNKKQQTGPCVPPCSGAHCDGN</sequence>
<dbReference type="AlphaFoldDB" id="A0A0V0XDE5"/>
<dbReference type="Proteomes" id="UP000054815">
    <property type="component" value="Unassembled WGS sequence"/>
</dbReference>
<dbReference type="STRING" id="6337.A0A0V0XDE5"/>
<feature type="compositionally biased region" description="Low complexity" evidence="1">
    <location>
        <begin position="90"/>
        <end position="102"/>
    </location>
</feature>
<feature type="non-terminal residue" evidence="2">
    <location>
        <position position="1"/>
    </location>
</feature>
<feature type="region of interest" description="Disordered" evidence="1">
    <location>
        <begin position="1"/>
        <end position="23"/>
    </location>
</feature>
<name>A0A0V0XDE5_TRIPS</name>
<organism evidence="2 3">
    <name type="scientific">Trichinella pseudospiralis</name>
    <name type="common">Parasitic roundworm</name>
    <dbReference type="NCBI Taxonomy" id="6337"/>
    <lineage>
        <taxon>Eukaryota</taxon>
        <taxon>Metazoa</taxon>
        <taxon>Ecdysozoa</taxon>
        <taxon>Nematoda</taxon>
        <taxon>Enoplea</taxon>
        <taxon>Dorylaimia</taxon>
        <taxon>Trichinellida</taxon>
        <taxon>Trichinellidae</taxon>
        <taxon>Trichinella</taxon>
    </lineage>
</organism>
<dbReference type="EMBL" id="JYDU01000536">
    <property type="protein sequence ID" value="KRX86012.1"/>
    <property type="molecule type" value="Genomic_DNA"/>
</dbReference>
<evidence type="ECO:0000313" key="3">
    <source>
        <dbReference type="Proteomes" id="UP000054815"/>
    </source>
</evidence>
<comment type="caution">
    <text evidence="2">The sequence shown here is derived from an EMBL/GenBank/DDBJ whole genome shotgun (WGS) entry which is preliminary data.</text>
</comment>
<feature type="region of interest" description="Disordered" evidence="1">
    <location>
        <begin position="83"/>
        <end position="102"/>
    </location>
</feature>
<accession>A0A0V0XDE5</accession>